<name>A0A4Q0YVY8_9GAMM</name>
<evidence type="ECO:0000313" key="2">
    <source>
        <dbReference type="Proteomes" id="UP000290287"/>
    </source>
</evidence>
<dbReference type="OrthoDB" id="5915212at2"/>
<comment type="caution">
    <text evidence="1">The sequence shown here is derived from an EMBL/GenBank/DDBJ whole genome shotgun (WGS) entry which is preliminary data.</text>
</comment>
<accession>A0A4Q0YVY8</accession>
<dbReference type="SUPFAM" id="SSF52540">
    <property type="entry name" value="P-loop containing nucleoside triphosphate hydrolases"/>
    <property type="match status" value="1"/>
</dbReference>
<dbReference type="EMBL" id="PEIB01000002">
    <property type="protein sequence ID" value="RXJ74404.1"/>
    <property type="molecule type" value="Genomic_DNA"/>
</dbReference>
<dbReference type="RefSeq" id="WP_129120871.1">
    <property type="nucleotide sequence ID" value="NZ_PEIB01000002.1"/>
</dbReference>
<dbReference type="Gene3D" id="3.40.50.300">
    <property type="entry name" value="P-loop containing nucleotide triphosphate hydrolases"/>
    <property type="match status" value="1"/>
</dbReference>
<dbReference type="AlphaFoldDB" id="A0A4Q0YVY8"/>
<reference evidence="1 2" key="1">
    <citation type="submission" date="2017-10" db="EMBL/GenBank/DDBJ databases">
        <title>Nyctiphanis sp. nov., isolated from the stomach of the euphausiid Nyctiphanes simplex (Hansen, 1911) in the Gulf of California.</title>
        <authorList>
            <person name="Gomez-Gil B."/>
            <person name="Aguilar-Mendez M."/>
            <person name="Lopez-Cortes A."/>
            <person name="Gomez-Gutierrez J."/>
            <person name="Roque A."/>
            <person name="Lang E."/>
            <person name="Gonzalez-Castillo A."/>
        </authorList>
    </citation>
    <scope>NUCLEOTIDE SEQUENCE [LARGE SCALE GENOMIC DNA]</scope>
    <source>
        <strain evidence="1 2">CAIM 600</strain>
    </source>
</reference>
<keyword evidence="2" id="KW-1185">Reference proteome</keyword>
<gene>
    <name evidence="1" type="ORF">CS022_01995</name>
</gene>
<organism evidence="1 2">
    <name type="scientific">Veronia nyctiphanis</name>
    <dbReference type="NCBI Taxonomy" id="1278244"/>
    <lineage>
        <taxon>Bacteria</taxon>
        <taxon>Pseudomonadati</taxon>
        <taxon>Pseudomonadota</taxon>
        <taxon>Gammaproteobacteria</taxon>
        <taxon>Vibrionales</taxon>
        <taxon>Vibrionaceae</taxon>
        <taxon>Veronia</taxon>
    </lineage>
</organism>
<protein>
    <recommendedName>
        <fullName evidence="3">G domain-containing protein</fullName>
    </recommendedName>
</protein>
<evidence type="ECO:0008006" key="3">
    <source>
        <dbReference type="Google" id="ProtNLM"/>
    </source>
</evidence>
<dbReference type="Proteomes" id="UP000290287">
    <property type="component" value="Unassembled WGS sequence"/>
</dbReference>
<proteinExistence type="predicted"/>
<sequence>MTLIMPSFGDGGFVSDIRQQVLRNNHLDDNTKERFKEILSSSLSSQINMLFIGEEGVGVTSTVDALFKKLPHAEETLSLSQRRSDSVTRRSADGMVIWDCAISGDGFKDHQKRYQVRSLLEETDKNGKPLIDLVVAVFDASSMHIHSCVSTLNHWVLPSLGRFGENRLMVLGNKADNLSRSLSDIGSSRHCVSDGELCMDVVAASFRYQMIDKFGLDVRPVFCAANPDTGAPFNLIKLLSVMTKQLNHEKRPMLFNRSLVWGEKSLSTHDKQSRYLARIEDSLFATFFTEFNDGARLGGRLGERAELNGQAAGKIIQQSIGNTLRLSNDLL</sequence>
<dbReference type="InterPro" id="IPR027417">
    <property type="entry name" value="P-loop_NTPase"/>
</dbReference>
<evidence type="ECO:0000313" key="1">
    <source>
        <dbReference type="EMBL" id="RXJ74404.1"/>
    </source>
</evidence>